<name>A0ABM1YGG8_AEDAL</name>
<organism evidence="1 2">
    <name type="scientific">Aedes albopictus</name>
    <name type="common">Asian tiger mosquito</name>
    <name type="synonym">Stegomyia albopicta</name>
    <dbReference type="NCBI Taxonomy" id="7160"/>
    <lineage>
        <taxon>Eukaryota</taxon>
        <taxon>Metazoa</taxon>
        <taxon>Ecdysozoa</taxon>
        <taxon>Arthropoda</taxon>
        <taxon>Hexapoda</taxon>
        <taxon>Insecta</taxon>
        <taxon>Pterygota</taxon>
        <taxon>Neoptera</taxon>
        <taxon>Endopterygota</taxon>
        <taxon>Diptera</taxon>
        <taxon>Nematocera</taxon>
        <taxon>Culicoidea</taxon>
        <taxon>Culicidae</taxon>
        <taxon>Culicinae</taxon>
        <taxon>Aedini</taxon>
        <taxon>Aedes</taxon>
        <taxon>Stegomyia</taxon>
    </lineage>
</organism>
<dbReference type="RefSeq" id="XP_029718076.1">
    <property type="nucleotide sequence ID" value="XM_029862216.2"/>
</dbReference>
<sequence>MMRLNMSNTKNFIDNKIVAIQARWSSSKPEGRNSRTSERETFFEKFGTLFKQRSTHFLLQAKTDVTLQDETGGGAQELLIANSTRPQINPSTVAAAASEGIPNVANGDASIDALYDEDAVSIQLSVPLLVCR</sequence>
<keyword evidence="2" id="KW-1185">Reference proteome</keyword>
<dbReference type="EnsemblMetazoa" id="AALFPA23_008905.R12186">
    <property type="protein sequence ID" value="AALFPA23_008905.P12186"/>
    <property type="gene ID" value="AALFPA23_008905"/>
</dbReference>
<evidence type="ECO:0000313" key="2">
    <source>
        <dbReference type="Proteomes" id="UP000069940"/>
    </source>
</evidence>
<proteinExistence type="predicted"/>
<dbReference type="Proteomes" id="UP000069940">
    <property type="component" value="Unassembled WGS sequence"/>
</dbReference>
<evidence type="ECO:0000313" key="1">
    <source>
        <dbReference type="EnsemblMetazoa" id="AALFPA23_008905.P12186"/>
    </source>
</evidence>
<protein>
    <submittedName>
        <fullName evidence="1">Uncharacterized protein</fullName>
    </submittedName>
</protein>
<reference evidence="1" key="2">
    <citation type="submission" date="2025-05" db="UniProtKB">
        <authorList>
            <consortium name="EnsemblMetazoa"/>
        </authorList>
    </citation>
    <scope>IDENTIFICATION</scope>
    <source>
        <strain evidence="1">Foshan</strain>
    </source>
</reference>
<accession>A0ABM1YGG8</accession>
<dbReference type="GeneID" id="115260874"/>
<reference evidence="2" key="1">
    <citation type="journal article" date="2015" name="Proc. Natl. Acad. Sci. U.S.A.">
        <title>Genome sequence of the Asian Tiger mosquito, Aedes albopictus, reveals insights into its biology, genetics, and evolution.</title>
        <authorList>
            <person name="Chen X.G."/>
            <person name="Jiang X."/>
            <person name="Gu J."/>
            <person name="Xu M."/>
            <person name="Wu Y."/>
            <person name="Deng Y."/>
            <person name="Zhang C."/>
            <person name="Bonizzoni M."/>
            <person name="Dermauw W."/>
            <person name="Vontas J."/>
            <person name="Armbruster P."/>
            <person name="Huang X."/>
            <person name="Yang Y."/>
            <person name="Zhang H."/>
            <person name="He W."/>
            <person name="Peng H."/>
            <person name="Liu Y."/>
            <person name="Wu K."/>
            <person name="Chen J."/>
            <person name="Lirakis M."/>
            <person name="Topalis P."/>
            <person name="Van Leeuwen T."/>
            <person name="Hall A.B."/>
            <person name="Jiang X."/>
            <person name="Thorpe C."/>
            <person name="Mueller R.L."/>
            <person name="Sun C."/>
            <person name="Waterhouse R.M."/>
            <person name="Yan G."/>
            <person name="Tu Z.J."/>
            <person name="Fang X."/>
            <person name="James A.A."/>
        </authorList>
    </citation>
    <scope>NUCLEOTIDE SEQUENCE [LARGE SCALE GENOMIC DNA]</scope>
    <source>
        <strain evidence="2">Foshan</strain>
    </source>
</reference>